<feature type="compositionally biased region" description="Polar residues" evidence="1">
    <location>
        <begin position="40"/>
        <end position="57"/>
    </location>
</feature>
<dbReference type="Proteomes" id="UP000041254">
    <property type="component" value="Unassembled WGS sequence"/>
</dbReference>
<feature type="region of interest" description="Disordered" evidence="1">
    <location>
        <begin position="35"/>
        <end position="61"/>
    </location>
</feature>
<accession>A0A0G4F2D3</accession>
<evidence type="ECO:0000256" key="2">
    <source>
        <dbReference type="SAM" id="SignalP"/>
    </source>
</evidence>
<gene>
    <name evidence="3" type="ORF">Vbra_14328</name>
</gene>
<organism evidence="3 4">
    <name type="scientific">Vitrella brassicaformis (strain CCMP3155)</name>
    <dbReference type="NCBI Taxonomy" id="1169540"/>
    <lineage>
        <taxon>Eukaryota</taxon>
        <taxon>Sar</taxon>
        <taxon>Alveolata</taxon>
        <taxon>Colpodellida</taxon>
        <taxon>Vitrellaceae</taxon>
        <taxon>Vitrella</taxon>
    </lineage>
</organism>
<dbReference type="EMBL" id="CDMY01000364">
    <property type="protein sequence ID" value="CEM05792.1"/>
    <property type="molecule type" value="Genomic_DNA"/>
</dbReference>
<dbReference type="AlphaFoldDB" id="A0A0G4F2D3"/>
<evidence type="ECO:0000256" key="1">
    <source>
        <dbReference type="SAM" id="MobiDB-lite"/>
    </source>
</evidence>
<dbReference type="VEuPathDB" id="CryptoDB:Vbra_14328"/>
<proteinExistence type="predicted"/>
<keyword evidence="2" id="KW-0732">Signal</keyword>
<evidence type="ECO:0000313" key="4">
    <source>
        <dbReference type="Proteomes" id="UP000041254"/>
    </source>
</evidence>
<dbReference type="OrthoDB" id="205651at2759"/>
<name>A0A0G4F2D3_VITBC</name>
<feature type="signal peptide" evidence="2">
    <location>
        <begin position="1"/>
        <end position="24"/>
    </location>
</feature>
<reference evidence="3 4" key="1">
    <citation type="submission" date="2014-11" db="EMBL/GenBank/DDBJ databases">
        <authorList>
            <person name="Zhu J."/>
            <person name="Qi W."/>
            <person name="Song R."/>
        </authorList>
    </citation>
    <scope>NUCLEOTIDE SEQUENCE [LARGE SCALE GENOMIC DNA]</scope>
</reference>
<protein>
    <submittedName>
        <fullName evidence="3">Uncharacterized protein</fullName>
    </submittedName>
</protein>
<dbReference type="InParanoid" id="A0A0G4F2D3"/>
<evidence type="ECO:0000313" key="3">
    <source>
        <dbReference type="EMBL" id="CEM05792.1"/>
    </source>
</evidence>
<feature type="chain" id="PRO_5005188180" evidence="2">
    <location>
        <begin position="25"/>
        <end position="267"/>
    </location>
</feature>
<keyword evidence="4" id="KW-1185">Reference proteome</keyword>
<sequence length="267" mass="29875">MRDLPPSFILLLLTVHLLCCSVIGFVLPSRTDGWRERHTQTQTQTSFRRPSTRQPSPSALHMSVTNTRRENLGDGGMWALGIMAGLLLPLSSSYADSSTGLPPIQKPLVSILRVIEATNQEERLIRSGKFRDAQRANIKLAVSYMLDNYRLKENIQILALYAPQDRQQQVRNAGGEAVDSLTTLLEYFDPRANSLKVGDIDRTKTDFIARALKTVRDRLGDVVDALPADEVAKAKDVIALENKMNAEEYQKYYGEPMLNAPTTTEKT</sequence>